<dbReference type="EMBL" id="CP114035">
    <property type="protein sequence ID" value="WAP65394.1"/>
    <property type="molecule type" value="Genomic_DNA"/>
</dbReference>
<gene>
    <name evidence="1" type="ORF">OZ911_08345</name>
</gene>
<evidence type="ECO:0000313" key="1">
    <source>
        <dbReference type="EMBL" id="WAP65394.1"/>
    </source>
</evidence>
<name>A0ACD4PBP7_9PSED</name>
<protein>
    <submittedName>
        <fullName evidence="1">Uncharacterized protein</fullName>
    </submittedName>
</protein>
<sequence length="60" mass="6661">MLEIAMAHTKPGAIRPNAKNGNVSAVVSRRSYSAHTKQVNNAFLIIFAQYERAFEELAKV</sequence>
<evidence type="ECO:0000313" key="2">
    <source>
        <dbReference type="Proteomes" id="UP001163982"/>
    </source>
</evidence>
<organism evidence="1 2">
    <name type="scientific">Pseudomonas fortuita</name>
    <dbReference type="NCBI Taxonomy" id="3233375"/>
    <lineage>
        <taxon>Bacteria</taxon>
        <taxon>Pseudomonadati</taxon>
        <taxon>Pseudomonadota</taxon>
        <taxon>Gammaproteobacteria</taxon>
        <taxon>Pseudomonadales</taxon>
        <taxon>Pseudomonadaceae</taxon>
        <taxon>Pseudomonas</taxon>
    </lineage>
</organism>
<proteinExistence type="predicted"/>
<dbReference type="Proteomes" id="UP001163982">
    <property type="component" value="Chromosome"/>
</dbReference>
<reference evidence="1" key="1">
    <citation type="journal article" date="2024" name="Int. J. Syst. Evol. Microbiol.">
        <title>Pseudomonas fortuita sp. nov., isolated from the endosphere of a wild yam.</title>
        <authorList>
            <person name="Carlier A."/>
            <person name="Beaumel M."/>
            <person name="Moreau S."/>
            <person name="Acar T."/>
            <person name="Sana T.G."/>
            <person name="Cnockaert M."/>
            <person name="Vandamme P."/>
        </authorList>
    </citation>
    <scope>NUCLEOTIDE SEQUENCE</scope>
    <source>
        <strain evidence="1">GMI12077</strain>
    </source>
</reference>
<keyword evidence="2" id="KW-1185">Reference proteome</keyword>
<accession>A0ACD4PBP7</accession>